<protein>
    <recommendedName>
        <fullName evidence="3">Pectinacetylesterase family protein</fullName>
    </recommendedName>
</protein>
<reference evidence="1 2" key="1">
    <citation type="journal article" date="2015" name="Sci. Rep.">
        <title>Genome of the facultative scuticociliatosis pathogen Pseudocohnilembus persalinus provides insight into its virulence through horizontal gene transfer.</title>
        <authorList>
            <person name="Xiong J."/>
            <person name="Wang G."/>
            <person name="Cheng J."/>
            <person name="Tian M."/>
            <person name="Pan X."/>
            <person name="Warren A."/>
            <person name="Jiang C."/>
            <person name="Yuan D."/>
            <person name="Miao W."/>
        </authorList>
    </citation>
    <scope>NUCLEOTIDE SEQUENCE [LARGE SCALE GENOMIC DNA]</scope>
    <source>
        <strain evidence="1">36N120E</strain>
    </source>
</reference>
<dbReference type="PANTHER" id="PTHR21562">
    <property type="entry name" value="NOTUM-RELATED"/>
    <property type="match status" value="1"/>
</dbReference>
<organism evidence="1 2">
    <name type="scientific">Pseudocohnilembus persalinus</name>
    <name type="common">Ciliate</name>
    <dbReference type="NCBI Taxonomy" id="266149"/>
    <lineage>
        <taxon>Eukaryota</taxon>
        <taxon>Sar</taxon>
        <taxon>Alveolata</taxon>
        <taxon>Ciliophora</taxon>
        <taxon>Intramacronucleata</taxon>
        <taxon>Oligohymenophorea</taxon>
        <taxon>Scuticociliatia</taxon>
        <taxon>Philasterida</taxon>
        <taxon>Pseudocohnilembidae</taxon>
        <taxon>Pseudocohnilembus</taxon>
    </lineage>
</organism>
<dbReference type="PANTHER" id="PTHR21562:SF67">
    <property type="entry name" value="PECTIN ACETYLESTERASE"/>
    <property type="match status" value="1"/>
</dbReference>
<keyword evidence="2" id="KW-1185">Reference proteome</keyword>
<dbReference type="Pfam" id="PF03283">
    <property type="entry name" value="PAE"/>
    <property type="match status" value="1"/>
</dbReference>
<gene>
    <name evidence="1" type="ORF">PPERSA_10608</name>
</gene>
<dbReference type="SUPFAM" id="SSF53474">
    <property type="entry name" value="alpha/beta-Hydrolases"/>
    <property type="match status" value="1"/>
</dbReference>
<dbReference type="InParanoid" id="A0A0V0R1D7"/>
<proteinExistence type="predicted"/>
<comment type="caution">
    <text evidence="1">The sequence shown here is derived from an EMBL/GenBank/DDBJ whole genome shotgun (WGS) entry which is preliminary data.</text>
</comment>
<dbReference type="GO" id="GO:0016787">
    <property type="term" value="F:hydrolase activity"/>
    <property type="evidence" value="ECO:0007669"/>
    <property type="project" value="InterPro"/>
</dbReference>
<dbReference type="AlphaFoldDB" id="A0A0V0R1D7"/>
<evidence type="ECO:0000313" key="1">
    <source>
        <dbReference type="EMBL" id="KRX07973.1"/>
    </source>
</evidence>
<dbReference type="Gene3D" id="3.40.50.1820">
    <property type="entry name" value="alpha/beta hydrolase"/>
    <property type="match status" value="1"/>
</dbReference>
<dbReference type="InterPro" id="IPR004963">
    <property type="entry name" value="PAE/NOTUM"/>
</dbReference>
<name>A0A0V0R1D7_PSEPJ</name>
<dbReference type="OMA" id="MEREIVF"/>
<evidence type="ECO:0008006" key="3">
    <source>
        <dbReference type="Google" id="ProtNLM"/>
    </source>
</evidence>
<dbReference type="EMBL" id="LDAU01000077">
    <property type="protein sequence ID" value="KRX07973.1"/>
    <property type="molecule type" value="Genomic_DNA"/>
</dbReference>
<accession>A0A0V0R1D7</accession>
<dbReference type="Proteomes" id="UP000054937">
    <property type="component" value="Unassembled WGS sequence"/>
</dbReference>
<dbReference type="InterPro" id="IPR029058">
    <property type="entry name" value="AB_hydrolase_fold"/>
</dbReference>
<dbReference type="OrthoDB" id="2015280at2759"/>
<evidence type="ECO:0000313" key="2">
    <source>
        <dbReference type="Proteomes" id="UP000054937"/>
    </source>
</evidence>
<sequence>MLISQNYYINNNNHNVNLVNQFKSKQSSSITSNPNYSLNDSKGCDTKNKQIENLLINSNKYQGSPPGIYIKDSSIKTDPTKFLLYFQGGGWCYGDSPQETLKNCYERSQIGLGSSKLLAKQTFMNGIFSSNPTENPDFHDYTVVFLNYCDGSGFQGHLTQELEYNNSPIWFRGKQNVLTTLKYAKKTLQINQAHTVIVAGSSAGGLAVYTWLDFIAEDLIKQNPNIQVIGLPDAGFFLNQQSYLNGEYVYQTRMRNLLDISNAEQGYINKKCQKDNSDNPWKCMFAQYLLNYIQTPLLIVNSSYDSWSIPNIGQINCIKNNNLNQCSQSEVNYITEYHNQLYETVLALQHKYNNINAWVISCIQYSLLQKSIFNNLSWTVPENTEDTISFTTQQLLQQIKLPISYVDKIPWPQNQSCSNENLQIIQIKQ</sequence>